<proteinExistence type="inferred from homology"/>
<keyword evidence="11" id="KW-0832">Ubl conjugation</keyword>
<feature type="compositionally biased region" description="Low complexity" evidence="16">
    <location>
        <begin position="910"/>
        <end position="930"/>
    </location>
</feature>
<feature type="compositionally biased region" description="Gly residues" evidence="16">
    <location>
        <begin position="126"/>
        <end position="145"/>
    </location>
</feature>
<keyword evidence="10" id="KW-0833">Ubl conjugation pathway</keyword>
<dbReference type="InParanoid" id="A0A067MI28"/>
<feature type="compositionally biased region" description="Low complexity" evidence="16">
    <location>
        <begin position="380"/>
        <end position="391"/>
    </location>
</feature>
<dbReference type="InterPro" id="IPR051833">
    <property type="entry name" value="TC-DDR_regulator"/>
</dbReference>
<feature type="region of interest" description="Disordered" evidence="16">
    <location>
        <begin position="860"/>
        <end position="930"/>
    </location>
</feature>
<feature type="compositionally biased region" description="Low complexity" evidence="16">
    <location>
        <begin position="980"/>
        <end position="994"/>
    </location>
</feature>
<keyword evidence="8" id="KW-0597">Phosphoprotein</keyword>
<dbReference type="OrthoDB" id="5396806at2759"/>
<feature type="compositionally biased region" description="Polar residues" evidence="16">
    <location>
        <begin position="890"/>
        <end position="905"/>
    </location>
</feature>
<dbReference type="GO" id="GO:0003677">
    <property type="term" value="F:DNA binding"/>
    <property type="evidence" value="ECO:0007669"/>
    <property type="project" value="UniProtKB-KW"/>
</dbReference>
<keyword evidence="15" id="KW-0539">Nucleus</keyword>
<dbReference type="InterPro" id="IPR003892">
    <property type="entry name" value="CUE"/>
</dbReference>
<evidence type="ECO:0000256" key="15">
    <source>
        <dbReference type="ARBA" id="ARBA00023242"/>
    </source>
</evidence>
<evidence type="ECO:0000256" key="9">
    <source>
        <dbReference type="ARBA" id="ARBA00022763"/>
    </source>
</evidence>
<feature type="compositionally biased region" description="Low complexity" evidence="16">
    <location>
        <begin position="399"/>
        <end position="413"/>
    </location>
</feature>
<dbReference type="GO" id="GO:0006281">
    <property type="term" value="P:DNA repair"/>
    <property type="evidence" value="ECO:0007669"/>
    <property type="project" value="UniProtKB-KW"/>
</dbReference>
<feature type="compositionally biased region" description="Pro residues" evidence="16">
    <location>
        <begin position="573"/>
        <end position="583"/>
    </location>
</feature>
<evidence type="ECO:0000256" key="6">
    <source>
        <dbReference type="ARBA" id="ARBA00022454"/>
    </source>
</evidence>
<gene>
    <name evidence="18" type="ORF">BOTBODRAFT_147297</name>
</gene>
<feature type="region of interest" description="Disordered" evidence="16">
    <location>
        <begin position="966"/>
        <end position="1159"/>
    </location>
</feature>
<dbReference type="Pfam" id="PF02845">
    <property type="entry name" value="CUE"/>
    <property type="match status" value="1"/>
</dbReference>
<feature type="compositionally biased region" description="Pro residues" evidence="16">
    <location>
        <begin position="436"/>
        <end position="454"/>
    </location>
</feature>
<evidence type="ECO:0000256" key="3">
    <source>
        <dbReference type="ARBA" id="ARBA00004574"/>
    </source>
</evidence>
<feature type="compositionally biased region" description="Basic residues" evidence="16">
    <location>
        <begin position="9"/>
        <end position="19"/>
    </location>
</feature>
<evidence type="ECO:0000256" key="16">
    <source>
        <dbReference type="SAM" id="MobiDB-lite"/>
    </source>
</evidence>
<sequence length="1159" mass="120191">MSHSPSSRPPRRRGQPHRPPRADGVPEPQSPRQPPAVEESNETRTLRAKYGPKLDTLKELVPTWSDEDLLFALADASGEVELAYNRISEGHVQQWGAVTRKKEKKAQDPTPSHHQRDSTTTHPGRGLRGGFRGGPRGGGATGRGGARFARGSGREQQRATNGYHAPSPSQGTGAWGGEPSTSDTWGVPHEVNGDAGGAQDTASGWGLDDSTAGASTPANGDWGTPKSNGKAIDAAQPKPHEVPQQTPAPVQARTPAVAKLSWAQVARSQEKAKPVAPPPVQAAAPAPVAVPPTESAVPQQEEQSQWEDPVTAHPPPTWDDEPQRASGDGDIGTNAVEAVGDAWVDETSQAATGEWEVSQESHENEAPEAPAAEEEPVPEPISEAPESVPAAVITSAEQPAAAPAPTSVPALAPESAPTPTIVAPAPSLAAAHTASPGPPGLPGLPTPAPTPQKPSTPLAKHTHARRFKNTDQAVVMPAGSGHVGSSPSLSFGTSGFSIGSVAVGSGIAPAFGGGMDRFGMQFGSLSLGGDDEGLEIEPSSSEPSAPVEKPAQEQELTPAPTAAPVSAAAAAPSPAPAAEPAPQPKAVSTPAIAPSAITPEPPVAAPAEQQQPQQPAQSQQQGLTSSVSLPATLNSGTSYATSASLYQQPSPQPTQIQQPQQAQPQQSQPQQHAQPQSQQQQQSQHHQQQPQASAPQPQQPQALPAQIHAPAHASIPTQLPTQSQHIPAPAPAFSTLPSHLQQAQHTAAPHLSYPQQHNLPPHLDLTSQVGMAGPAANAYQFRQADPYFHAHTPTPPQNQLSHQDISISSPYGAFAALGQQGQAGHLGAFASSPAPGEYGVYGENQRGFYDTYNQAANFANRGSIGHDDNNKNMSGAQQQGQSNPSLQQGTPQLQNQTHTGQQNALGQGGQPSPAHQAQQQQQQQQYPGMPMHGGYGYAPYNYYMGGQYYSQSPAYPPPQQFVKYSPMYQPGPAPGPAPPQAASKPPVAASASNPYGSSQSHLYHPGQAQYDDPSAYGAPQVGGNQNPTGDYGKQTQVQQQQQQQQQLYGQTGLNLLGSGGRAGASPEAYKQYGNASGADKSQNQPARGGQAGGASANGGNPGLGGGAGGVGQPAQQGGYYGRGYGNAPQPNPNAQVYPNDGFYGGYQPRQPQPYWGAGM</sequence>
<dbReference type="EMBL" id="KL198060">
    <property type="protein sequence ID" value="KDQ11226.1"/>
    <property type="molecule type" value="Genomic_DNA"/>
</dbReference>
<keyword evidence="6" id="KW-0158">Chromosome</keyword>
<dbReference type="GO" id="GO:0043130">
    <property type="term" value="F:ubiquitin binding"/>
    <property type="evidence" value="ECO:0007669"/>
    <property type="project" value="InterPro"/>
</dbReference>
<feature type="compositionally biased region" description="Polar residues" evidence="16">
    <location>
        <begin position="735"/>
        <end position="745"/>
    </location>
</feature>
<dbReference type="CDD" id="cd14368">
    <property type="entry name" value="CUE_DEF1_like"/>
    <property type="match status" value="1"/>
</dbReference>
<organism evidence="18 19">
    <name type="scientific">Botryobasidium botryosum (strain FD-172 SS1)</name>
    <dbReference type="NCBI Taxonomy" id="930990"/>
    <lineage>
        <taxon>Eukaryota</taxon>
        <taxon>Fungi</taxon>
        <taxon>Dikarya</taxon>
        <taxon>Basidiomycota</taxon>
        <taxon>Agaricomycotina</taxon>
        <taxon>Agaricomycetes</taxon>
        <taxon>Cantharellales</taxon>
        <taxon>Botryobasidiaceae</taxon>
        <taxon>Botryobasidium</taxon>
    </lineage>
</organism>
<keyword evidence="12" id="KW-0779">Telomere</keyword>
<accession>A0A067MI28</accession>
<dbReference type="GO" id="GO:0005737">
    <property type="term" value="C:cytoplasm"/>
    <property type="evidence" value="ECO:0007669"/>
    <property type="project" value="UniProtKB-SubCell"/>
</dbReference>
<feature type="compositionally biased region" description="Pro residues" evidence="16">
    <location>
        <begin position="969"/>
        <end position="979"/>
    </location>
</feature>
<evidence type="ECO:0000256" key="2">
    <source>
        <dbReference type="ARBA" id="ARBA00004496"/>
    </source>
</evidence>
<feature type="compositionally biased region" description="Low complexity" evidence="16">
    <location>
        <begin position="281"/>
        <end position="298"/>
    </location>
</feature>
<feature type="compositionally biased region" description="Polar residues" evidence="16">
    <location>
        <begin position="622"/>
        <end position="646"/>
    </location>
</feature>
<keyword evidence="7" id="KW-0963">Cytoplasm</keyword>
<feature type="region of interest" description="Disordered" evidence="16">
    <location>
        <begin position="1"/>
        <end position="55"/>
    </location>
</feature>
<evidence type="ECO:0000256" key="4">
    <source>
        <dbReference type="ARBA" id="ARBA00005491"/>
    </source>
</evidence>
<feature type="compositionally biased region" description="Low complexity" evidence="16">
    <location>
        <begin position="558"/>
        <end position="572"/>
    </location>
</feature>
<feature type="compositionally biased region" description="Gly residues" evidence="16">
    <location>
        <begin position="1089"/>
        <end position="1111"/>
    </location>
</feature>
<dbReference type="Proteomes" id="UP000027195">
    <property type="component" value="Unassembled WGS sequence"/>
</dbReference>
<evidence type="ECO:0000256" key="12">
    <source>
        <dbReference type="ARBA" id="ARBA00022895"/>
    </source>
</evidence>
<feature type="compositionally biased region" description="Low complexity" evidence="16">
    <location>
        <begin position="536"/>
        <end position="549"/>
    </location>
</feature>
<keyword evidence="19" id="KW-1185">Reference proteome</keyword>
<dbReference type="STRING" id="930990.A0A067MI28"/>
<evidence type="ECO:0000256" key="8">
    <source>
        <dbReference type="ARBA" id="ARBA00022553"/>
    </source>
</evidence>
<evidence type="ECO:0000259" key="17">
    <source>
        <dbReference type="Pfam" id="PF02845"/>
    </source>
</evidence>
<evidence type="ECO:0000313" key="19">
    <source>
        <dbReference type="Proteomes" id="UP000027195"/>
    </source>
</evidence>
<feature type="compositionally biased region" description="Low complexity" evidence="16">
    <location>
        <begin position="605"/>
        <end position="621"/>
    </location>
</feature>
<evidence type="ECO:0000256" key="11">
    <source>
        <dbReference type="ARBA" id="ARBA00022843"/>
    </source>
</evidence>
<dbReference type="PANTHER" id="PTHR16308">
    <property type="entry name" value="UBIQUITIN ASSOCIATED PROTEIN 2-LIKE/LINGERER"/>
    <property type="match status" value="1"/>
</dbReference>
<feature type="compositionally biased region" description="Low complexity" evidence="16">
    <location>
        <begin position="423"/>
        <end position="435"/>
    </location>
</feature>
<dbReference type="InterPro" id="IPR041803">
    <property type="entry name" value="DEF1_CUE"/>
</dbReference>
<dbReference type="PANTHER" id="PTHR16308:SF13">
    <property type="entry name" value="PROTEIN LINGERER"/>
    <property type="match status" value="1"/>
</dbReference>
<dbReference type="AlphaFoldDB" id="A0A067MI28"/>
<name>A0A067MI28_BOTB1</name>
<comment type="similarity">
    <text evidence="4">Belongs to the DEF1 family.</text>
</comment>
<dbReference type="GO" id="GO:0000781">
    <property type="term" value="C:chromosome, telomeric region"/>
    <property type="evidence" value="ECO:0007669"/>
    <property type="project" value="UniProtKB-SubCell"/>
</dbReference>
<feature type="compositionally biased region" description="Low complexity" evidence="16">
    <location>
        <begin position="647"/>
        <end position="713"/>
    </location>
</feature>
<keyword evidence="13" id="KW-0238">DNA-binding</keyword>
<dbReference type="HOGENOM" id="CLU_006015_0_0_1"/>
<keyword evidence="9" id="KW-0227">DNA damage</keyword>
<feature type="compositionally biased region" description="Low complexity" evidence="16">
    <location>
        <begin position="1034"/>
        <end position="1046"/>
    </location>
</feature>
<evidence type="ECO:0000256" key="10">
    <source>
        <dbReference type="ARBA" id="ARBA00022786"/>
    </source>
</evidence>
<evidence type="ECO:0000256" key="14">
    <source>
        <dbReference type="ARBA" id="ARBA00023204"/>
    </source>
</evidence>
<evidence type="ECO:0000256" key="5">
    <source>
        <dbReference type="ARBA" id="ARBA00020536"/>
    </source>
</evidence>
<evidence type="ECO:0000256" key="1">
    <source>
        <dbReference type="ARBA" id="ARBA00004123"/>
    </source>
</evidence>
<evidence type="ECO:0000256" key="13">
    <source>
        <dbReference type="ARBA" id="ARBA00023125"/>
    </source>
</evidence>
<evidence type="ECO:0000256" key="7">
    <source>
        <dbReference type="ARBA" id="ARBA00022490"/>
    </source>
</evidence>
<feature type="region of interest" description="Disordered" evidence="16">
    <location>
        <begin position="90"/>
        <end position="458"/>
    </location>
</feature>
<evidence type="ECO:0000313" key="18">
    <source>
        <dbReference type="EMBL" id="KDQ11226.1"/>
    </source>
</evidence>
<keyword evidence="14" id="KW-0234">DNA repair</keyword>
<dbReference type="GO" id="GO:0005634">
    <property type="term" value="C:nucleus"/>
    <property type="evidence" value="ECO:0007669"/>
    <property type="project" value="UniProtKB-SubCell"/>
</dbReference>
<reference evidence="19" key="1">
    <citation type="journal article" date="2014" name="Proc. Natl. Acad. Sci. U.S.A.">
        <title>Extensive sampling of basidiomycete genomes demonstrates inadequacy of the white-rot/brown-rot paradigm for wood decay fungi.</title>
        <authorList>
            <person name="Riley R."/>
            <person name="Salamov A.A."/>
            <person name="Brown D.W."/>
            <person name="Nagy L.G."/>
            <person name="Floudas D."/>
            <person name="Held B.W."/>
            <person name="Levasseur A."/>
            <person name="Lombard V."/>
            <person name="Morin E."/>
            <person name="Otillar R."/>
            <person name="Lindquist E.A."/>
            <person name="Sun H."/>
            <person name="LaButti K.M."/>
            <person name="Schmutz J."/>
            <person name="Jabbour D."/>
            <person name="Luo H."/>
            <person name="Baker S.E."/>
            <person name="Pisabarro A.G."/>
            <person name="Walton J.D."/>
            <person name="Blanchette R.A."/>
            <person name="Henrissat B."/>
            <person name="Martin F."/>
            <person name="Cullen D."/>
            <person name="Hibbett D.S."/>
            <person name="Grigoriev I.V."/>
        </authorList>
    </citation>
    <scope>NUCLEOTIDE SEQUENCE [LARGE SCALE GENOMIC DNA]</scope>
    <source>
        <strain evidence="19">FD-172 SS1</strain>
    </source>
</reference>
<protein>
    <recommendedName>
        <fullName evidence="5">RNA polymerase II degradation factor 1</fullName>
    </recommendedName>
</protein>
<feature type="compositionally biased region" description="Polar residues" evidence="16">
    <location>
        <begin position="715"/>
        <end position="725"/>
    </location>
</feature>
<feature type="region of interest" description="Disordered" evidence="16">
    <location>
        <begin position="522"/>
        <end position="763"/>
    </location>
</feature>
<comment type="subcellular location">
    <subcellularLocation>
        <location evidence="3">Chromosome</location>
        <location evidence="3">Telomere</location>
    </subcellularLocation>
    <subcellularLocation>
        <location evidence="2">Cytoplasm</location>
    </subcellularLocation>
    <subcellularLocation>
        <location evidence="1">Nucleus</location>
    </subcellularLocation>
</comment>
<feature type="compositionally biased region" description="Low complexity" evidence="16">
    <location>
        <begin position="877"/>
        <end position="889"/>
    </location>
</feature>
<feature type="domain" description="CUE" evidence="17">
    <location>
        <begin position="53"/>
        <end position="90"/>
    </location>
</feature>